<reference evidence="9 10" key="1">
    <citation type="submission" date="2016-10" db="EMBL/GenBank/DDBJ databases">
        <authorList>
            <person name="de Groot N.N."/>
        </authorList>
    </citation>
    <scope>NUCLEOTIDE SEQUENCE [LARGE SCALE GENOMIC DNA]</scope>
    <source>
        <strain evidence="9 10">DSM 13305</strain>
    </source>
</reference>
<dbReference type="RefSeq" id="WP_091746191.1">
    <property type="nucleotide sequence ID" value="NZ_FODY01000009.1"/>
</dbReference>
<dbReference type="InterPro" id="IPR051804">
    <property type="entry name" value="Carb_Metab_Reg_Kinase/Isom"/>
</dbReference>
<dbReference type="Proteomes" id="UP000198847">
    <property type="component" value="Unassembled WGS sequence"/>
</dbReference>
<evidence type="ECO:0000256" key="1">
    <source>
        <dbReference type="ARBA" id="ARBA00022723"/>
    </source>
</evidence>
<dbReference type="Pfam" id="PF21621">
    <property type="entry name" value="MPI_cupin_dom"/>
    <property type="match status" value="1"/>
</dbReference>
<feature type="binding site" evidence="5">
    <location>
        <position position="130"/>
    </location>
    <ligand>
        <name>Zn(2+)</name>
        <dbReference type="ChEBI" id="CHEBI:29105"/>
    </ligand>
</feature>
<dbReference type="InterPro" id="IPR049071">
    <property type="entry name" value="MPI_cupin_dom"/>
</dbReference>
<dbReference type="PANTHER" id="PTHR42742">
    <property type="entry name" value="TRANSCRIPTIONAL REPRESSOR MPRA"/>
    <property type="match status" value="1"/>
</dbReference>
<feature type="binding site" evidence="5">
    <location>
        <position position="113"/>
    </location>
    <ligand>
        <name>Zn(2+)</name>
        <dbReference type="ChEBI" id="CHEBI:29105"/>
    </ligand>
</feature>
<dbReference type="PIRSF" id="PIRSF036894">
    <property type="entry name" value="PMI_Firm_short"/>
    <property type="match status" value="1"/>
</dbReference>
<evidence type="ECO:0000256" key="4">
    <source>
        <dbReference type="ARBA" id="ARBA00030762"/>
    </source>
</evidence>
<dbReference type="InterPro" id="IPR014710">
    <property type="entry name" value="RmlC-like_jellyroll"/>
</dbReference>
<accession>A0A1H8UR02</accession>
<organism evidence="9 10">
    <name type="scientific">Propionispora vibrioides</name>
    <dbReference type="NCBI Taxonomy" id="112903"/>
    <lineage>
        <taxon>Bacteria</taxon>
        <taxon>Bacillati</taxon>
        <taxon>Bacillota</taxon>
        <taxon>Negativicutes</taxon>
        <taxon>Selenomonadales</taxon>
        <taxon>Sporomusaceae</taxon>
        <taxon>Propionispora</taxon>
    </lineage>
</organism>
<dbReference type="CDD" id="cd07010">
    <property type="entry name" value="cupin_PMI_type_I_N_bac"/>
    <property type="match status" value="1"/>
</dbReference>
<dbReference type="InterPro" id="IPR011051">
    <property type="entry name" value="RmlC_Cupin_sf"/>
</dbReference>
<dbReference type="GO" id="GO:0004476">
    <property type="term" value="F:mannose-6-phosphate isomerase activity"/>
    <property type="evidence" value="ECO:0007669"/>
    <property type="project" value="InterPro"/>
</dbReference>
<proteinExistence type="predicted"/>
<dbReference type="Gene3D" id="2.60.120.10">
    <property type="entry name" value="Jelly Rolls"/>
    <property type="match status" value="2"/>
</dbReference>
<name>A0A1H8UR02_9FIRM</name>
<feature type="active site" evidence="6">
    <location>
        <position position="208"/>
    </location>
</feature>
<feature type="binding site" evidence="5">
    <location>
        <position position="188"/>
    </location>
    <ligand>
        <name>Zn(2+)</name>
        <dbReference type="ChEBI" id="CHEBI:29105"/>
    </ligand>
</feature>
<feature type="domain" description="Phosphomannose isomerase type I catalytic" evidence="7">
    <location>
        <begin position="19"/>
        <end position="123"/>
    </location>
</feature>
<dbReference type="EMBL" id="FODY01000009">
    <property type="protein sequence ID" value="SEP05447.1"/>
    <property type="molecule type" value="Genomic_DNA"/>
</dbReference>
<keyword evidence="10" id="KW-1185">Reference proteome</keyword>
<dbReference type="GO" id="GO:0005975">
    <property type="term" value="P:carbohydrate metabolic process"/>
    <property type="evidence" value="ECO:0007669"/>
    <property type="project" value="InterPro"/>
</dbReference>
<keyword evidence="1 5" id="KW-0479">Metal-binding</keyword>
<dbReference type="GO" id="GO:0008270">
    <property type="term" value="F:zinc ion binding"/>
    <property type="evidence" value="ECO:0007669"/>
    <property type="project" value="InterPro"/>
</dbReference>
<dbReference type="STRING" id="112903.SAMN04490178_10978"/>
<evidence type="ECO:0000259" key="8">
    <source>
        <dbReference type="Pfam" id="PF21621"/>
    </source>
</evidence>
<keyword evidence="2 5" id="KW-0862">Zinc</keyword>
<dbReference type="InterPro" id="IPR046457">
    <property type="entry name" value="PMI_typeI_cat"/>
</dbReference>
<evidence type="ECO:0000256" key="2">
    <source>
        <dbReference type="ARBA" id="ARBA00022833"/>
    </source>
</evidence>
<protein>
    <recommendedName>
        <fullName evidence="3">Phosphohexomutase</fullName>
    </recommendedName>
    <alternativeName>
        <fullName evidence="4">Phosphomannose isomerase</fullName>
    </alternativeName>
</protein>
<dbReference type="InterPro" id="IPR014628">
    <property type="entry name" value="Man6P_isomerase_Firm_short"/>
</dbReference>
<dbReference type="PANTHER" id="PTHR42742:SF3">
    <property type="entry name" value="FRUCTOKINASE"/>
    <property type="match status" value="1"/>
</dbReference>
<evidence type="ECO:0000256" key="3">
    <source>
        <dbReference type="ARBA" id="ARBA00029741"/>
    </source>
</evidence>
<sequence length="320" mass="35367">MAVAITEIRLDDNGIYPLQLRPVYKEVIWGGRSLEQLFARTLPGPCIGESWELCTHEHGTSIVANGCWENLSLTEVIARQPAAILGKAYQNQNRLPLLIKYIDANDHLSIQVHPGEAEALTAEGEAGKSEAWYIVKADDDAEIVFGLAEGTTRETFQQATRAGSVERLLRRVKVRTGDMVFVPAGTVHALLKGLVVCEIQQNSDTTYRIYDYDRVDSQGQKRPLHLERALSVIKFDQQPAVEFSHSALYCPYFSVEKWDVKGGREDRPGDRFAAYCVLQGQGRVSGNGVTVELRAGATVLLPAALPAVHLEGDLTLLRVQ</sequence>
<dbReference type="AlphaFoldDB" id="A0A1H8UR02"/>
<dbReference type="OrthoDB" id="9808275at2"/>
<keyword evidence="9" id="KW-0413">Isomerase</keyword>
<dbReference type="Pfam" id="PF20511">
    <property type="entry name" value="PMI_typeI_cat"/>
    <property type="match status" value="1"/>
</dbReference>
<dbReference type="SUPFAM" id="SSF51182">
    <property type="entry name" value="RmlC-like cupins"/>
    <property type="match status" value="1"/>
</dbReference>
<evidence type="ECO:0000259" key="7">
    <source>
        <dbReference type="Pfam" id="PF20511"/>
    </source>
</evidence>
<evidence type="ECO:0000313" key="9">
    <source>
        <dbReference type="EMBL" id="SEP05447.1"/>
    </source>
</evidence>
<feature type="domain" description="Mannose-6-phosphate isomerase cupin" evidence="8">
    <location>
        <begin position="250"/>
        <end position="319"/>
    </location>
</feature>
<gene>
    <name evidence="9" type="ORF">SAMN04490178_10978</name>
</gene>
<evidence type="ECO:0000256" key="5">
    <source>
        <dbReference type="PIRSR" id="PIRSR036894-1"/>
    </source>
</evidence>
<comment type="cofactor">
    <cofactor evidence="5">
        <name>Zn(2+)</name>
        <dbReference type="ChEBI" id="CHEBI:29105"/>
    </cofactor>
    <text evidence="5">Binds 1 zinc ion per subunit.</text>
</comment>
<evidence type="ECO:0000313" key="10">
    <source>
        <dbReference type="Proteomes" id="UP000198847"/>
    </source>
</evidence>
<evidence type="ECO:0000256" key="6">
    <source>
        <dbReference type="PIRSR" id="PIRSR036894-2"/>
    </source>
</evidence>